<comment type="subcellular location">
    <subcellularLocation>
        <location evidence="1">Cell inner membrane</location>
        <topology evidence="1">Single-pass membrane protein</topology>
        <orientation evidence="1">Periplasmic side</orientation>
    </subcellularLocation>
</comment>
<keyword evidence="4" id="KW-1003">Cell membrane</keyword>
<dbReference type="Pfam" id="PF03544">
    <property type="entry name" value="TonB_C"/>
    <property type="match status" value="1"/>
</dbReference>
<dbReference type="Gene3D" id="3.30.1150.10">
    <property type="match status" value="1"/>
</dbReference>
<dbReference type="STRING" id="333140.AWW68_17125"/>
<accession>A0A150X1L4</accession>
<dbReference type="GO" id="GO:0031992">
    <property type="term" value="F:energy transducer activity"/>
    <property type="evidence" value="ECO:0007669"/>
    <property type="project" value="TreeGrafter"/>
</dbReference>
<dbReference type="AlphaFoldDB" id="A0A150X1L4"/>
<name>A0A150X1L4_9BACT</name>
<evidence type="ECO:0000313" key="12">
    <source>
        <dbReference type="EMBL" id="KYG72625.1"/>
    </source>
</evidence>
<keyword evidence="9 10" id="KW-0472">Membrane</keyword>
<dbReference type="InterPro" id="IPR051045">
    <property type="entry name" value="TonB-dependent_transducer"/>
</dbReference>
<organism evidence="12 13">
    <name type="scientific">Roseivirga spongicola</name>
    <dbReference type="NCBI Taxonomy" id="333140"/>
    <lineage>
        <taxon>Bacteria</taxon>
        <taxon>Pseudomonadati</taxon>
        <taxon>Bacteroidota</taxon>
        <taxon>Cytophagia</taxon>
        <taxon>Cytophagales</taxon>
        <taxon>Roseivirgaceae</taxon>
        <taxon>Roseivirga</taxon>
    </lineage>
</organism>
<evidence type="ECO:0000256" key="10">
    <source>
        <dbReference type="SAM" id="Phobius"/>
    </source>
</evidence>
<evidence type="ECO:0000313" key="13">
    <source>
        <dbReference type="Proteomes" id="UP000075606"/>
    </source>
</evidence>
<dbReference type="GO" id="GO:0098797">
    <property type="term" value="C:plasma membrane protein complex"/>
    <property type="evidence" value="ECO:0007669"/>
    <property type="project" value="TreeGrafter"/>
</dbReference>
<evidence type="ECO:0000256" key="8">
    <source>
        <dbReference type="ARBA" id="ARBA00022989"/>
    </source>
</evidence>
<dbReference type="InterPro" id="IPR037682">
    <property type="entry name" value="TonB_C"/>
</dbReference>
<proteinExistence type="inferred from homology"/>
<evidence type="ECO:0000256" key="2">
    <source>
        <dbReference type="ARBA" id="ARBA00006555"/>
    </source>
</evidence>
<evidence type="ECO:0000259" key="11">
    <source>
        <dbReference type="PROSITE" id="PS52015"/>
    </source>
</evidence>
<feature type="transmembrane region" description="Helical" evidence="10">
    <location>
        <begin position="49"/>
        <end position="68"/>
    </location>
</feature>
<dbReference type="GO" id="GO:0015031">
    <property type="term" value="P:protein transport"/>
    <property type="evidence" value="ECO:0007669"/>
    <property type="project" value="UniProtKB-KW"/>
</dbReference>
<reference evidence="12 13" key="1">
    <citation type="submission" date="2016-01" db="EMBL/GenBank/DDBJ databases">
        <title>Genome sequencing of Roseivirga spongicola UST030701-084.</title>
        <authorList>
            <person name="Selvaratnam C."/>
            <person name="Thevarajoo S."/>
            <person name="Goh K.M."/>
            <person name="Ee R."/>
            <person name="Chan K.-G."/>
            <person name="Chong C.S."/>
        </authorList>
    </citation>
    <scope>NUCLEOTIDE SEQUENCE [LARGE SCALE GENOMIC DNA]</scope>
    <source>
        <strain evidence="12 13">UST030701-084</strain>
    </source>
</reference>
<dbReference type="GO" id="GO:0055085">
    <property type="term" value="P:transmembrane transport"/>
    <property type="evidence" value="ECO:0007669"/>
    <property type="project" value="InterPro"/>
</dbReference>
<dbReference type="PROSITE" id="PS52015">
    <property type="entry name" value="TONB_CTD"/>
    <property type="match status" value="1"/>
</dbReference>
<dbReference type="InterPro" id="IPR008756">
    <property type="entry name" value="Peptidase_M56"/>
</dbReference>
<dbReference type="Proteomes" id="UP000075606">
    <property type="component" value="Unassembled WGS sequence"/>
</dbReference>
<dbReference type="OrthoDB" id="1522859at2"/>
<protein>
    <recommendedName>
        <fullName evidence="11">TonB C-terminal domain-containing protein</fullName>
    </recommendedName>
</protein>
<keyword evidence="7" id="KW-0653">Protein transport</keyword>
<keyword evidence="13" id="KW-1185">Reference proteome</keyword>
<comment type="caution">
    <text evidence="12">The sequence shown here is derived from an EMBL/GenBank/DDBJ whole genome shotgun (WGS) entry which is preliminary data.</text>
</comment>
<feature type="transmembrane region" description="Helical" evidence="10">
    <location>
        <begin position="156"/>
        <end position="177"/>
    </location>
</feature>
<dbReference type="SUPFAM" id="SSF74653">
    <property type="entry name" value="TolA/TonB C-terminal domain"/>
    <property type="match status" value="1"/>
</dbReference>
<keyword evidence="8 10" id="KW-1133">Transmembrane helix</keyword>
<evidence type="ECO:0000256" key="9">
    <source>
        <dbReference type="ARBA" id="ARBA00023136"/>
    </source>
</evidence>
<evidence type="ECO:0000256" key="7">
    <source>
        <dbReference type="ARBA" id="ARBA00022927"/>
    </source>
</evidence>
<feature type="transmembrane region" description="Helical" evidence="10">
    <location>
        <begin position="291"/>
        <end position="310"/>
    </location>
</feature>
<dbReference type="PANTHER" id="PTHR33446:SF2">
    <property type="entry name" value="PROTEIN TONB"/>
    <property type="match status" value="1"/>
</dbReference>
<keyword evidence="5" id="KW-0997">Cell inner membrane</keyword>
<evidence type="ECO:0000256" key="4">
    <source>
        <dbReference type="ARBA" id="ARBA00022475"/>
    </source>
</evidence>
<evidence type="ECO:0000256" key="6">
    <source>
        <dbReference type="ARBA" id="ARBA00022692"/>
    </source>
</evidence>
<dbReference type="InterPro" id="IPR006260">
    <property type="entry name" value="TonB/TolA_C"/>
</dbReference>
<keyword evidence="6 10" id="KW-0812">Transmembrane</keyword>
<dbReference type="PANTHER" id="PTHR33446">
    <property type="entry name" value="PROTEIN TONB-RELATED"/>
    <property type="match status" value="1"/>
</dbReference>
<keyword evidence="3" id="KW-0813">Transport</keyword>
<dbReference type="EMBL" id="LRPC01000029">
    <property type="protein sequence ID" value="KYG72625.1"/>
    <property type="molecule type" value="Genomic_DNA"/>
</dbReference>
<gene>
    <name evidence="12" type="ORF">AWW68_17125</name>
</gene>
<comment type="similarity">
    <text evidence="2">Belongs to the TonB family.</text>
</comment>
<dbReference type="Pfam" id="PF05569">
    <property type="entry name" value="Peptidase_M56"/>
    <property type="match status" value="1"/>
</dbReference>
<feature type="transmembrane region" description="Helical" evidence="10">
    <location>
        <begin position="12"/>
        <end position="37"/>
    </location>
</feature>
<evidence type="ECO:0000256" key="1">
    <source>
        <dbReference type="ARBA" id="ARBA00004383"/>
    </source>
</evidence>
<feature type="domain" description="TonB C-terminal" evidence="11">
    <location>
        <begin position="339"/>
        <end position="429"/>
    </location>
</feature>
<evidence type="ECO:0000256" key="3">
    <source>
        <dbReference type="ARBA" id="ARBA00022448"/>
    </source>
</evidence>
<sequence length="429" mass="50012">MKQHPTIELLESLNITVIYLIESATCLAVLYLLYHFFLRNEKSFHYNRAYLLVALFISVSFPMMEFSYNPANTPGFFNSLHQLGNGVGDDPIIEAERAYSYTITAKSERPFLLWWEALLLLYVTGVTFGLLKLLVRIRQFKEVIWYRRHATRFKKNFFLVQTEGMMPTFSFFNYLFWDNSQEYSEEEKEQVIAHERAHIDQKHSYDILFIEILKVIFWFNPLMYLYKALLEEVHEYAADKAAIGNANPAIYSQLLVRTVFKKMGLEYGSYFGKNKTVKRLNMMKKVASTNYFKLLLPVPFIALLFFIFSFDALPIEKVIIENYKVEANENFESFPEPTIGIEDWKSFLESNIVYPEAAKEANLEGEMLISFNVNQYGNIQELVFSKKLGYETEKAVLEALSKSSKWKPATKDGNNVPSRVEVPIVFKKS</sequence>
<dbReference type="RefSeq" id="WP_068224582.1">
    <property type="nucleotide sequence ID" value="NZ_CP139724.1"/>
</dbReference>
<feature type="transmembrane region" description="Helical" evidence="10">
    <location>
        <begin position="207"/>
        <end position="226"/>
    </location>
</feature>
<evidence type="ECO:0000256" key="5">
    <source>
        <dbReference type="ARBA" id="ARBA00022519"/>
    </source>
</evidence>
<feature type="transmembrane region" description="Helical" evidence="10">
    <location>
        <begin position="112"/>
        <end position="135"/>
    </location>
</feature>
<dbReference type="NCBIfam" id="TIGR01352">
    <property type="entry name" value="tonB_Cterm"/>
    <property type="match status" value="1"/>
</dbReference>